<comment type="subcellular location">
    <subcellularLocation>
        <location evidence="7">Cytoplasm</location>
    </subcellularLocation>
</comment>
<dbReference type="PROSITE" id="PS00765">
    <property type="entry name" value="P_GLUCOSE_ISOMERASE_1"/>
    <property type="match status" value="1"/>
</dbReference>
<reference evidence="9 10" key="1">
    <citation type="submission" date="2020-12" db="EMBL/GenBank/DDBJ databases">
        <authorList>
            <person name="Awala S.I."/>
            <person name="Gwak J.-H."/>
            <person name="Kim S.-J."/>
            <person name="Rhee S.-K."/>
        </authorList>
    </citation>
    <scope>NUCLEOTIDE SEQUENCE [LARGE SCALE GENOMIC DNA]</scope>
    <source>
        <strain evidence="9 10">IT5</strain>
    </source>
</reference>
<dbReference type="InterPro" id="IPR046348">
    <property type="entry name" value="SIS_dom_sf"/>
</dbReference>
<dbReference type="PROSITE" id="PS51463">
    <property type="entry name" value="P_GLUCOSE_ISOMERASE_3"/>
    <property type="match status" value="1"/>
</dbReference>
<accession>A0ABX7PUR4</accession>
<keyword evidence="5 7" id="KW-0413">Isomerase</keyword>
<proteinExistence type="inferred from homology"/>
<dbReference type="PANTHER" id="PTHR11469">
    <property type="entry name" value="GLUCOSE-6-PHOSPHATE ISOMERASE"/>
    <property type="match status" value="1"/>
</dbReference>
<dbReference type="RefSeq" id="WP_206846805.1">
    <property type="nucleotide sequence ID" value="NZ_CP065956.1"/>
</dbReference>
<feature type="active site" evidence="7">
    <location>
        <position position="513"/>
    </location>
</feature>
<dbReference type="InterPro" id="IPR035482">
    <property type="entry name" value="SIS_PGI_2"/>
</dbReference>
<dbReference type="PRINTS" id="PR00662">
    <property type="entry name" value="G6PISOMERASE"/>
</dbReference>
<evidence type="ECO:0000256" key="6">
    <source>
        <dbReference type="ARBA" id="ARBA00029321"/>
    </source>
</evidence>
<dbReference type="Gene3D" id="1.10.1390.10">
    <property type="match status" value="1"/>
</dbReference>
<evidence type="ECO:0000256" key="8">
    <source>
        <dbReference type="RuleBase" id="RU000612"/>
    </source>
</evidence>
<dbReference type="GO" id="GO:0004347">
    <property type="term" value="F:glucose-6-phosphate isomerase activity"/>
    <property type="evidence" value="ECO:0007669"/>
    <property type="project" value="UniProtKB-EC"/>
</dbReference>
<gene>
    <name evidence="7 9" type="primary">pgi</name>
    <name evidence="9" type="ORF">EM20IM_09760</name>
</gene>
<comment type="similarity">
    <text evidence="2 7 8">Belongs to the GPI family.</text>
</comment>
<dbReference type="Gene3D" id="3.40.50.10490">
    <property type="entry name" value="Glucose-6-phosphate isomerase like protein, domain 1"/>
    <property type="match status" value="2"/>
</dbReference>
<evidence type="ECO:0000313" key="10">
    <source>
        <dbReference type="Proteomes" id="UP000663088"/>
    </source>
</evidence>
<evidence type="ECO:0000256" key="5">
    <source>
        <dbReference type="ARBA" id="ARBA00023235"/>
    </source>
</evidence>
<comment type="pathway">
    <text evidence="7">Carbohydrate biosynthesis; gluconeogenesis.</text>
</comment>
<comment type="function">
    <text evidence="7">Catalyzes the reversible isomerization of glucose-6-phosphate to fructose-6-phosphate.</text>
</comment>
<keyword evidence="10" id="KW-1185">Reference proteome</keyword>
<dbReference type="PANTHER" id="PTHR11469:SF1">
    <property type="entry name" value="GLUCOSE-6-PHOSPHATE ISOMERASE"/>
    <property type="match status" value="1"/>
</dbReference>
<dbReference type="Pfam" id="PF00342">
    <property type="entry name" value="PGI"/>
    <property type="match status" value="1"/>
</dbReference>
<dbReference type="EMBL" id="CP065956">
    <property type="protein sequence ID" value="QSR86735.1"/>
    <property type="molecule type" value="Genomic_DNA"/>
</dbReference>
<comment type="pathway">
    <text evidence="1 7 8">Carbohydrate degradation; glycolysis; D-glyceraldehyde 3-phosphate and glycerone phosphate from D-glucose: step 2/4.</text>
</comment>
<evidence type="ECO:0000256" key="3">
    <source>
        <dbReference type="ARBA" id="ARBA00022432"/>
    </source>
</evidence>
<evidence type="ECO:0000256" key="4">
    <source>
        <dbReference type="ARBA" id="ARBA00023152"/>
    </source>
</evidence>
<keyword evidence="4 7" id="KW-0324">Glycolysis</keyword>
<dbReference type="InterPro" id="IPR035476">
    <property type="entry name" value="SIS_PGI_1"/>
</dbReference>
<dbReference type="SUPFAM" id="SSF53697">
    <property type="entry name" value="SIS domain"/>
    <property type="match status" value="1"/>
</dbReference>
<dbReference type="InterPro" id="IPR001672">
    <property type="entry name" value="G6P_Isomerase"/>
</dbReference>
<dbReference type="Proteomes" id="UP000663088">
    <property type="component" value="Chromosome"/>
</dbReference>
<sequence>MNIPLSPRLANALEEHYKRLSSVHLRTLFQSDPHRFEKFSICWNEFLFDYSKNIITEETISLLLQLTTEVNLSENIEKMFMGQRINFTENRPVLHIALRNRSEQPIYVDGHNVMEDVKKVLEKMKAFSEDIRSQRWRGHSGKPIKHIVNIGIGGSDLGPRMVTRALTPYGNKEIKVHFVSNIDGTDIEEVLKAVELDSTLFIVSSKTFTTKETLTNAQTARKKLVDYFGGETKAVEKHFVAVSTNEKAVKDFGIDPKNMFEFWDWVGGRFSLWSAIGLSIVLYIGMDNFEELLYGAYLADSHFRNTPYEKNIPVIMALLGFWYGNYFGAETYGIFPYDQYLELLPNYLQQLYMESNGKRINKEGKVVNYQTGPILWGNPGTNGQHSFFQLLHQGTHLVPADFIAPIETHNPIGNHHLILLANFFAQTEALMKGKTEQEAMEEMQKENLTPETIARLLPHKTFPGNRPSNSFLIKKITPRTLGSLIAFYEHSIFVQGLLWNINSFDQWGVELGKQLAVKVEKELSQGSLLFEHDCSTKGLIEYYMKEARKNF</sequence>
<feature type="active site" description="Proton donor" evidence="7">
    <location>
        <position position="354"/>
    </location>
</feature>
<dbReference type="InterPro" id="IPR023096">
    <property type="entry name" value="G6P_Isomerase_C"/>
</dbReference>
<dbReference type="NCBIfam" id="NF001211">
    <property type="entry name" value="PRK00179.1"/>
    <property type="match status" value="1"/>
</dbReference>
<evidence type="ECO:0000256" key="7">
    <source>
        <dbReference type="HAMAP-Rule" id="MF_00473"/>
    </source>
</evidence>
<dbReference type="CDD" id="cd05015">
    <property type="entry name" value="SIS_PGI_1"/>
    <property type="match status" value="1"/>
</dbReference>
<evidence type="ECO:0000256" key="2">
    <source>
        <dbReference type="ARBA" id="ARBA00006604"/>
    </source>
</evidence>
<feature type="active site" evidence="7">
    <location>
        <position position="385"/>
    </location>
</feature>
<evidence type="ECO:0000256" key="1">
    <source>
        <dbReference type="ARBA" id="ARBA00004926"/>
    </source>
</evidence>
<keyword evidence="3 7" id="KW-0312">Gluconeogenesis</keyword>
<dbReference type="EC" id="5.3.1.9" evidence="7"/>
<organism evidence="9 10">
    <name type="scientific">Candidatus Methylacidiphilum infernorum</name>
    <dbReference type="NCBI Taxonomy" id="511746"/>
    <lineage>
        <taxon>Bacteria</taxon>
        <taxon>Pseudomonadati</taxon>
        <taxon>Verrucomicrobiota</taxon>
        <taxon>Methylacidiphilae</taxon>
        <taxon>Methylacidiphilales</taxon>
        <taxon>Methylacidiphilaceae</taxon>
        <taxon>Methylacidiphilum (ex Ratnadevi et al. 2023)</taxon>
    </lineage>
</organism>
<name>A0ABX7PUR4_9BACT</name>
<dbReference type="InterPro" id="IPR018189">
    <property type="entry name" value="Phosphoglucose_isomerase_CS"/>
</dbReference>
<dbReference type="PROSITE" id="PS00174">
    <property type="entry name" value="P_GLUCOSE_ISOMERASE_2"/>
    <property type="match status" value="1"/>
</dbReference>
<dbReference type="HAMAP" id="MF_00473">
    <property type="entry name" value="G6P_isomerase"/>
    <property type="match status" value="1"/>
</dbReference>
<keyword evidence="7" id="KW-0963">Cytoplasm</keyword>
<protein>
    <recommendedName>
        <fullName evidence="7">Glucose-6-phosphate isomerase</fullName>
        <shortName evidence="7">GPI</shortName>
        <ecNumber evidence="7">5.3.1.9</ecNumber>
    </recommendedName>
    <alternativeName>
        <fullName evidence="7">Phosphoglucose isomerase</fullName>
        <shortName evidence="7">PGI</shortName>
    </alternativeName>
    <alternativeName>
        <fullName evidence="7">Phosphohexose isomerase</fullName>
        <shortName evidence="7">PHI</shortName>
    </alternativeName>
</protein>
<evidence type="ECO:0000313" key="9">
    <source>
        <dbReference type="EMBL" id="QSR86735.1"/>
    </source>
</evidence>
<comment type="catalytic activity">
    <reaction evidence="6 7 8">
        <text>alpha-D-glucose 6-phosphate = beta-D-fructose 6-phosphate</text>
        <dbReference type="Rhea" id="RHEA:11816"/>
        <dbReference type="ChEBI" id="CHEBI:57634"/>
        <dbReference type="ChEBI" id="CHEBI:58225"/>
        <dbReference type="EC" id="5.3.1.9"/>
    </reaction>
</comment>
<dbReference type="CDD" id="cd05016">
    <property type="entry name" value="SIS_PGI_2"/>
    <property type="match status" value="1"/>
</dbReference>